<dbReference type="Gene3D" id="2.30.30.140">
    <property type="match status" value="1"/>
</dbReference>
<gene>
    <name evidence="7" type="primary">Kin_7</name>
    <name evidence="7" type="ORF">B7P43_G04933</name>
</gene>
<dbReference type="SMART" id="SM01253">
    <property type="entry name" value="Kin17_mid"/>
    <property type="match status" value="1"/>
</dbReference>
<evidence type="ECO:0000256" key="3">
    <source>
        <dbReference type="ARBA" id="ARBA00022771"/>
    </source>
</evidence>
<dbReference type="InterPro" id="IPR041995">
    <property type="entry name" value="KOW_KIN17"/>
</dbReference>
<dbReference type="GO" id="GO:0005634">
    <property type="term" value="C:nucleus"/>
    <property type="evidence" value="ECO:0007669"/>
    <property type="project" value="TreeGrafter"/>
</dbReference>
<dbReference type="InterPro" id="IPR013087">
    <property type="entry name" value="Znf_C2H2_type"/>
</dbReference>
<dbReference type="Proteomes" id="UP000235965">
    <property type="component" value="Unassembled WGS sequence"/>
</dbReference>
<dbReference type="FunFam" id="2.30.30.30:FF:000021">
    <property type="entry name" value="DNA/RNA-binding protein KIN17, putative"/>
    <property type="match status" value="1"/>
</dbReference>
<dbReference type="Pfam" id="PF25092">
    <property type="entry name" value="SH3_KIN17_C"/>
    <property type="match status" value="1"/>
</dbReference>
<dbReference type="FunFam" id="1.10.10.2030:FF:000001">
    <property type="entry name" value="DNA/RNA-binding protein KIN17, putative"/>
    <property type="match status" value="1"/>
</dbReference>
<proteinExistence type="inferred from homology"/>
<accession>A0A2J7Q0T7</accession>
<keyword evidence="2" id="KW-0479">Metal-binding</keyword>
<dbReference type="Pfam" id="PF25095">
    <property type="entry name" value="C2H2-zf_KIN17"/>
    <property type="match status" value="1"/>
</dbReference>
<comment type="caution">
    <text evidence="7">The sequence shown here is derived from an EMBL/GenBank/DDBJ whole genome shotgun (WGS) entry which is preliminary data.</text>
</comment>
<dbReference type="Gene3D" id="2.30.30.30">
    <property type="match status" value="1"/>
</dbReference>
<dbReference type="EMBL" id="NEVH01019962">
    <property type="protein sequence ID" value="PNF22195.1"/>
    <property type="molecule type" value="Genomic_DNA"/>
</dbReference>
<feature type="domain" description="C2H2-type" evidence="6">
    <location>
        <begin position="28"/>
        <end position="50"/>
    </location>
</feature>
<dbReference type="SUPFAM" id="SSF57667">
    <property type="entry name" value="beta-beta-alpha zinc fingers"/>
    <property type="match status" value="1"/>
</dbReference>
<dbReference type="PANTHER" id="PTHR12805">
    <property type="entry name" value="KIN17 KIN, ANTIGENIC DETERMINANT OF RECA PROTEIN HOMOLOG"/>
    <property type="match status" value="1"/>
</dbReference>
<organism evidence="7 8">
    <name type="scientific">Cryptotermes secundus</name>
    <dbReference type="NCBI Taxonomy" id="105785"/>
    <lineage>
        <taxon>Eukaryota</taxon>
        <taxon>Metazoa</taxon>
        <taxon>Ecdysozoa</taxon>
        <taxon>Arthropoda</taxon>
        <taxon>Hexapoda</taxon>
        <taxon>Insecta</taxon>
        <taxon>Pterygota</taxon>
        <taxon>Neoptera</taxon>
        <taxon>Polyneoptera</taxon>
        <taxon>Dictyoptera</taxon>
        <taxon>Blattodea</taxon>
        <taxon>Blattoidea</taxon>
        <taxon>Termitoidae</taxon>
        <taxon>Kalotermitidae</taxon>
        <taxon>Cryptotermitinae</taxon>
        <taxon>Cryptotermes</taxon>
    </lineage>
</organism>
<dbReference type="GO" id="GO:0006260">
    <property type="term" value="P:DNA replication"/>
    <property type="evidence" value="ECO:0007669"/>
    <property type="project" value="TreeGrafter"/>
</dbReference>
<evidence type="ECO:0000256" key="2">
    <source>
        <dbReference type="ARBA" id="ARBA00022723"/>
    </source>
</evidence>
<dbReference type="PROSITE" id="PS00028">
    <property type="entry name" value="ZINC_FINGER_C2H2_1"/>
    <property type="match status" value="1"/>
</dbReference>
<protein>
    <submittedName>
        <fullName evidence="7">DNA/RNA-binding protein KIN17</fullName>
    </submittedName>
</protein>
<dbReference type="CDD" id="cd13155">
    <property type="entry name" value="KOW_KIN17"/>
    <property type="match status" value="1"/>
</dbReference>
<evidence type="ECO:0000259" key="6">
    <source>
        <dbReference type="PROSITE" id="PS00028"/>
    </source>
</evidence>
<dbReference type="InterPro" id="IPR041330">
    <property type="entry name" value="KN17_SH3"/>
</dbReference>
<dbReference type="InterPro" id="IPR038254">
    <property type="entry name" value="KIN17_WH-like_sf"/>
</dbReference>
<feature type="region of interest" description="Disordered" evidence="5">
    <location>
        <begin position="233"/>
        <end position="252"/>
    </location>
</feature>
<dbReference type="GO" id="GO:0008270">
    <property type="term" value="F:zinc ion binding"/>
    <property type="evidence" value="ECO:0007669"/>
    <property type="project" value="UniProtKB-KW"/>
</dbReference>
<evidence type="ECO:0000313" key="7">
    <source>
        <dbReference type="EMBL" id="PNF22195.1"/>
    </source>
</evidence>
<dbReference type="PANTHER" id="PTHR12805:SF0">
    <property type="entry name" value="DNA_RNA-BINDING PROTEIN KIN17"/>
    <property type="match status" value="1"/>
</dbReference>
<dbReference type="Pfam" id="PF10357">
    <property type="entry name" value="WH_KIN17"/>
    <property type="match status" value="1"/>
</dbReference>
<keyword evidence="3" id="KW-0863">Zinc-finger</keyword>
<dbReference type="OrthoDB" id="10266249at2759"/>
<name>A0A2J7Q0T7_9NEOP</name>
<evidence type="ECO:0000256" key="4">
    <source>
        <dbReference type="ARBA" id="ARBA00022833"/>
    </source>
</evidence>
<dbReference type="GO" id="GO:0006974">
    <property type="term" value="P:DNA damage response"/>
    <property type="evidence" value="ECO:0007669"/>
    <property type="project" value="TreeGrafter"/>
</dbReference>
<dbReference type="InterPro" id="IPR036236">
    <property type="entry name" value="Znf_C2H2_sf"/>
</dbReference>
<comment type="similarity">
    <text evidence="1">Belongs to the KIN17 family.</text>
</comment>
<dbReference type="Pfam" id="PF18131">
    <property type="entry name" value="KN17_SH3"/>
    <property type="match status" value="1"/>
</dbReference>
<feature type="compositionally biased region" description="Polar residues" evidence="5">
    <location>
        <begin position="237"/>
        <end position="246"/>
    </location>
</feature>
<dbReference type="InterPro" id="IPR019447">
    <property type="entry name" value="DNA/RNA-bd_Kin17_WH-like_dom"/>
</dbReference>
<keyword evidence="8" id="KW-1185">Reference proteome</keyword>
<dbReference type="InterPro" id="IPR037321">
    <property type="entry name" value="KIN17-like"/>
</dbReference>
<dbReference type="InterPro" id="IPR014722">
    <property type="entry name" value="Rib_uL2_dom2"/>
</dbReference>
<dbReference type="InterPro" id="IPR056767">
    <property type="entry name" value="C2H2-Znf_KIN17"/>
</dbReference>
<sequence>MGKHEVGTPKYIANRIKAKGLQKLRWYCQMCEKQCRDENGFRCHMSSESHQRQLLLFADNTDKYINNFNKEFESGFLELLKRQFGTKRVHANRVYQDYIADRYHLHMNCTQWETLTDFVKWLGREGKCKVDETEKGWHVQYIDHDPETIAMQEALGRKEKLDRDDQEKMMAFIENQIEKGKEFSKNYTPVYAEFVRPSEEYKVVVNLKVETKSDEDMKNNNLLASNSLKNDYKRGGCSSSGNSKVSKNCGRRGEKRTLSALDEIIKDEENKKAHINRKDYWLVEGIVVKVIAKSLGEKYYTKKGVVTGVPDRYAATVTMLDSGHKLKLDQEHLETVIPAIGRPVRVVNGAYRGCSAILRELDQKKFCVTIEISSGPLKGRIVDRVEYGDICKLHNVDM</sequence>
<reference evidence="7 8" key="1">
    <citation type="submission" date="2017-12" db="EMBL/GenBank/DDBJ databases">
        <title>Hemimetabolous genomes reveal molecular basis of termite eusociality.</title>
        <authorList>
            <person name="Harrison M.C."/>
            <person name="Jongepier E."/>
            <person name="Robertson H.M."/>
            <person name="Arning N."/>
            <person name="Bitard-Feildel T."/>
            <person name="Chao H."/>
            <person name="Childers C.P."/>
            <person name="Dinh H."/>
            <person name="Doddapaneni H."/>
            <person name="Dugan S."/>
            <person name="Gowin J."/>
            <person name="Greiner C."/>
            <person name="Han Y."/>
            <person name="Hu H."/>
            <person name="Hughes D.S.T."/>
            <person name="Huylmans A.-K."/>
            <person name="Kemena C."/>
            <person name="Kremer L.P.M."/>
            <person name="Lee S.L."/>
            <person name="Lopez-Ezquerra A."/>
            <person name="Mallet L."/>
            <person name="Monroy-Kuhn J.M."/>
            <person name="Moser A."/>
            <person name="Murali S.C."/>
            <person name="Muzny D.M."/>
            <person name="Otani S."/>
            <person name="Piulachs M.-D."/>
            <person name="Poelchau M."/>
            <person name="Qu J."/>
            <person name="Schaub F."/>
            <person name="Wada-Katsumata A."/>
            <person name="Worley K.C."/>
            <person name="Xie Q."/>
            <person name="Ylla G."/>
            <person name="Poulsen M."/>
            <person name="Gibbs R.A."/>
            <person name="Schal C."/>
            <person name="Richards S."/>
            <person name="Belles X."/>
            <person name="Korb J."/>
            <person name="Bornberg-Bauer E."/>
        </authorList>
    </citation>
    <scope>NUCLEOTIDE SEQUENCE [LARGE SCALE GENOMIC DNA]</scope>
    <source>
        <tissue evidence="7">Whole body</tissue>
    </source>
</reference>
<evidence type="ECO:0000313" key="8">
    <source>
        <dbReference type="Proteomes" id="UP000235965"/>
    </source>
</evidence>
<dbReference type="AlphaFoldDB" id="A0A2J7Q0T7"/>
<dbReference type="Gene3D" id="1.10.10.2030">
    <property type="entry name" value="DNA/RNA-binding protein Kin17, conserved domain"/>
    <property type="match status" value="1"/>
</dbReference>
<dbReference type="GO" id="GO:0003690">
    <property type="term" value="F:double-stranded DNA binding"/>
    <property type="evidence" value="ECO:0007669"/>
    <property type="project" value="TreeGrafter"/>
</dbReference>
<evidence type="ECO:0000256" key="5">
    <source>
        <dbReference type="SAM" id="MobiDB-lite"/>
    </source>
</evidence>
<keyword evidence="4" id="KW-0862">Zinc</keyword>
<evidence type="ECO:0000256" key="1">
    <source>
        <dbReference type="ARBA" id="ARBA00008517"/>
    </source>
</evidence>